<sequence length="320" mass="33803">MPLKMLQVTVPVAAEAHVKKIAASNSVVSCERLAELDGDHVQYVLLTRAGERQKVIDDIQKLLATSSRARINIMPVEATLPDVEAREAGDTREELMIKMRQGAHLDSGYLVLTLLSTIVALIGMVQDNVAVVIGAMVIAPLLGPNLAFAFGTSLGDKKLMSDAFTTAFTGMSVAIAMAAIVGMIWGELPESQELLGRTEVGLGGMALAAASGIAGVLSLTSGLSMTLVGVMVAVALLPPAATLGFMLGIKQWQLANGALLLLIVNVVCVNLAGLLVFFAKGIRPRLWFERRMATPYILSGMAVWSLLLLLLIFVIGATPS</sequence>
<evidence type="ECO:0000313" key="2">
    <source>
        <dbReference type="EMBL" id="SDE48129.1"/>
    </source>
</evidence>
<dbReference type="PANTHER" id="PTHR20992:SF9">
    <property type="entry name" value="AT15442P-RELATED"/>
    <property type="match status" value="1"/>
</dbReference>
<dbReference type="NCBIfam" id="TIGR00341">
    <property type="entry name" value="TIGR00341 family protein"/>
    <property type="match status" value="1"/>
</dbReference>
<keyword evidence="1" id="KW-0812">Transmembrane</keyword>
<feature type="transmembrane region" description="Helical" evidence="1">
    <location>
        <begin position="107"/>
        <end position="125"/>
    </location>
</feature>
<keyword evidence="1" id="KW-1133">Transmembrane helix</keyword>
<feature type="transmembrane region" description="Helical" evidence="1">
    <location>
        <begin position="294"/>
        <end position="317"/>
    </location>
</feature>
<keyword evidence="1" id="KW-0472">Membrane</keyword>
<evidence type="ECO:0000256" key="1">
    <source>
        <dbReference type="SAM" id="Phobius"/>
    </source>
</evidence>
<evidence type="ECO:0000313" key="3">
    <source>
        <dbReference type="Proteomes" id="UP000183685"/>
    </source>
</evidence>
<proteinExistence type="predicted"/>
<feature type="transmembrane region" description="Helical" evidence="1">
    <location>
        <begin position="163"/>
        <end position="185"/>
    </location>
</feature>
<feature type="transmembrane region" description="Helical" evidence="1">
    <location>
        <begin position="131"/>
        <end position="151"/>
    </location>
</feature>
<feature type="transmembrane region" description="Helical" evidence="1">
    <location>
        <begin position="227"/>
        <end position="247"/>
    </location>
</feature>
<reference evidence="2 3" key="1">
    <citation type="submission" date="2016-10" db="EMBL/GenBank/DDBJ databases">
        <authorList>
            <person name="de Groot N.N."/>
        </authorList>
    </citation>
    <scope>NUCLEOTIDE SEQUENCE [LARGE SCALE GENOMIC DNA]</scope>
    <source>
        <strain evidence="2 3">CGMCC 1.9109</strain>
    </source>
</reference>
<dbReference type="AlphaFoldDB" id="A0A1G7D9F3"/>
<gene>
    <name evidence="2" type="ORF">SAMN04488071_3010</name>
</gene>
<dbReference type="PANTHER" id="PTHR20992">
    <property type="entry name" value="AT15442P-RELATED"/>
    <property type="match status" value="1"/>
</dbReference>
<accession>A0A1G7D9F3</accession>
<dbReference type="Pfam" id="PF04087">
    <property type="entry name" value="DUF389"/>
    <property type="match status" value="1"/>
</dbReference>
<protein>
    <submittedName>
        <fullName evidence="2">TIGR00341 family protein</fullName>
    </submittedName>
</protein>
<feature type="transmembrane region" description="Helical" evidence="1">
    <location>
        <begin position="200"/>
        <end position="220"/>
    </location>
</feature>
<organism evidence="2 3">
    <name type="scientific">Kordiimonas lacus</name>
    <dbReference type="NCBI Taxonomy" id="637679"/>
    <lineage>
        <taxon>Bacteria</taxon>
        <taxon>Pseudomonadati</taxon>
        <taxon>Pseudomonadota</taxon>
        <taxon>Alphaproteobacteria</taxon>
        <taxon>Kordiimonadales</taxon>
        <taxon>Kordiimonadaceae</taxon>
        <taxon>Kordiimonas</taxon>
    </lineage>
</organism>
<dbReference type="EMBL" id="FNAK01000007">
    <property type="protein sequence ID" value="SDE48129.1"/>
    <property type="molecule type" value="Genomic_DNA"/>
</dbReference>
<dbReference type="OrthoDB" id="9790659at2"/>
<name>A0A1G7D9F3_9PROT</name>
<dbReference type="Proteomes" id="UP000183685">
    <property type="component" value="Unassembled WGS sequence"/>
</dbReference>
<dbReference type="STRING" id="637679.GCA_001550055_02295"/>
<dbReference type="InterPro" id="IPR005240">
    <property type="entry name" value="DUF389"/>
</dbReference>
<keyword evidence="3" id="KW-1185">Reference proteome</keyword>
<feature type="transmembrane region" description="Helical" evidence="1">
    <location>
        <begin position="259"/>
        <end position="282"/>
    </location>
</feature>
<dbReference type="RefSeq" id="WP_068305122.1">
    <property type="nucleotide sequence ID" value="NZ_FNAK01000007.1"/>
</dbReference>